<dbReference type="Proteomes" id="UP000789570">
    <property type="component" value="Unassembled WGS sequence"/>
</dbReference>
<dbReference type="OrthoDB" id="2393598at2759"/>
<evidence type="ECO:0000313" key="3">
    <source>
        <dbReference type="Proteomes" id="UP000789570"/>
    </source>
</evidence>
<evidence type="ECO:0000313" key="2">
    <source>
        <dbReference type="EMBL" id="CAG8746570.1"/>
    </source>
</evidence>
<keyword evidence="3" id="KW-1185">Reference proteome</keyword>
<evidence type="ECO:0000256" key="1">
    <source>
        <dbReference type="SAM" id="MobiDB-lite"/>
    </source>
</evidence>
<gene>
    <name evidence="2" type="ORF">FCALED_LOCUS16000</name>
</gene>
<proteinExistence type="predicted"/>
<comment type="caution">
    <text evidence="2">The sequence shown here is derived from an EMBL/GenBank/DDBJ whole genome shotgun (WGS) entry which is preliminary data.</text>
</comment>
<feature type="region of interest" description="Disordered" evidence="1">
    <location>
        <begin position="162"/>
        <end position="199"/>
    </location>
</feature>
<protein>
    <submittedName>
        <fullName evidence="2">15047_t:CDS:1</fullName>
    </submittedName>
</protein>
<feature type="compositionally biased region" description="Basic residues" evidence="1">
    <location>
        <begin position="176"/>
        <end position="192"/>
    </location>
</feature>
<dbReference type="AlphaFoldDB" id="A0A9N9NPE4"/>
<reference evidence="2" key="1">
    <citation type="submission" date="2021-06" db="EMBL/GenBank/DDBJ databases">
        <authorList>
            <person name="Kallberg Y."/>
            <person name="Tangrot J."/>
            <person name="Rosling A."/>
        </authorList>
    </citation>
    <scope>NUCLEOTIDE SEQUENCE</scope>
    <source>
        <strain evidence="2">UK204</strain>
    </source>
</reference>
<accession>A0A9N9NPE4</accession>
<name>A0A9N9NPE4_9GLOM</name>
<dbReference type="EMBL" id="CAJVPQ010016781">
    <property type="protein sequence ID" value="CAG8746570.1"/>
    <property type="molecule type" value="Genomic_DNA"/>
</dbReference>
<sequence length="222" mass="26496">NYIKRFLTLIILQMQRNEINQSVYYTTNIITREVPETSDQNIELNDNQGEINIDDENSAKEPFIVTNKYSQNQSIEVITNYTVLYLYLFKQEADFKEENLTILKQKITYGNISSIYKKVLNKALQSKKKSQELMEMLQDFVENDIDDWSDLEDMQRDNHLDKENIDPSIYQLQNPKVRHDKGHPVSTKRYKSKHEVSKVKANQRRCKKYKCIRHYQKNCEKD</sequence>
<feature type="non-terminal residue" evidence="2">
    <location>
        <position position="222"/>
    </location>
</feature>
<organism evidence="2 3">
    <name type="scientific">Funneliformis caledonium</name>
    <dbReference type="NCBI Taxonomy" id="1117310"/>
    <lineage>
        <taxon>Eukaryota</taxon>
        <taxon>Fungi</taxon>
        <taxon>Fungi incertae sedis</taxon>
        <taxon>Mucoromycota</taxon>
        <taxon>Glomeromycotina</taxon>
        <taxon>Glomeromycetes</taxon>
        <taxon>Glomerales</taxon>
        <taxon>Glomeraceae</taxon>
        <taxon>Funneliformis</taxon>
    </lineage>
</organism>